<organism evidence="5 6">
    <name type="scientific">Pseudonocardia hydrocarbonoxydans</name>
    <dbReference type="NCBI Taxonomy" id="76726"/>
    <lineage>
        <taxon>Bacteria</taxon>
        <taxon>Bacillati</taxon>
        <taxon>Actinomycetota</taxon>
        <taxon>Actinomycetes</taxon>
        <taxon>Pseudonocardiales</taxon>
        <taxon>Pseudonocardiaceae</taxon>
        <taxon>Pseudonocardia</taxon>
    </lineage>
</organism>
<dbReference type="PROSITE" id="PS01124">
    <property type="entry name" value="HTH_ARAC_FAMILY_2"/>
    <property type="match status" value="1"/>
</dbReference>
<dbReference type="SUPFAM" id="SSF46689">
    <property type="entry name" value="Homeodomain-like"/>
    <property type="match status" value="2"/>
</dbReference>
<evidence type="ECO:0000313" key="6">
    <source>
        <dbReference type="Proteomes" id="UP000320338"/>
    </source>
</evidence>
<dbReference type="PANTHER" id="PTHR46796:SF12">
    <property type="entry name" value="HTH-TYPE DNA-BINDING TRANSCRIPTIONAL ACTIVATOR EUTR"/>
    <property type="match status" value="1"/>
</dbReference>
<dbReference type="Gene3D" id="1.10.10.60">
    <property type="entry name" value="Homeodomain-like"/>
    <property type="match status" value="1"/>
</dbReference>
<dbReference type="AlphaFoldDB" id="A0A4Y3WNV6"/>
<dbReference type="EMBL" id="BJNG01000020">
    <property type="protein sequence ID" value="GEC20553.1"/>
    <property type="molecule type" value="Genomic_DNA"/>
</dbReference>
<evidence type="ECO:0000256" key="1">
    <source>
        <dbReference type="ARBA" id="ARBA00023015"/>
    </source>
</evidence>
<gene>
    <name evidence="5" type="ORF">PHY01_28360</name>
</gene>
<dbReference type="GO" id="GO:0043565">
    <property type="term" value="F:sequence-specific DNA binding"/>
    <property type="evidence" value="ECO:0007669"/>
    <property type="project" value="InterPro"/>
</dbReference>
<comment type="caution">
    <text evidence="5">The sequence shown here is derived from an EMBL/GenBank/DDBJ whole genome shotgun (WGS) entry which is preliminary data.</text>
</comment>
<dbReference type="InterPro" id="IPR050204">
    <property type="entry name" value="AraC_XylS_family_regulators"/>
</dbReference>
<evidence type="ECO:0000256" key="3">
    <source>
        <dbReference type="ARBA" id="ARBA00023163"/>
    </source>
</evidence>
<evidence type="ECO:0000256" key="2">
    <source>
        <dbReference type="ARBA" id="ARBA00023125"/>
    </source>
</evidence>
<keyword evidence="6" id="KW-1185">Reference proteome</keyword>
<evidence type="ECO:0000259" key="4">
    <source>
        <dbReference type="PROSITE" id="PS01124"/>
    </source>
</evidence>
<evidence type="ECO:0000313" key="5">
    <source>
        <dbReference type="EMBL" id="GEC20553.1"/>
    </source>
</evidence>
<accession>A0A4Y3WNV6</accession>
<dbReference type="RefSeq" id="WP_246085890.1">
    <property type="nucleotide sequence ID" value="NZ_BAAARZ010000003.1"/>
</dbReference>
<name>A0A4Y3WNV6_9PSEU</name>
<dbReference type="Pfam" id="PF12833">
    <property type="entry name" value="HTH_18"/>
    <property type="match status" value="1"/>
</dbReference>
<dbReference type="Proteomes" id="UP000320338">
    <property type="component" value="Unassembled WGS sequence"/>
</dbReference>
<keyword evidence="1" id="KW-0805">Transcription regulation</keyword>
<dbReference type="PANTHER" id="PTHR46796">
    <property type="entry name" value="HTH-TYPE TRANSCRIPTIONAL ACTIVATOR RHAS-RELATED"/>
    <property type="match status" value="1"/>
</dbReference>
<keyword evidence="3" id="KW-0804">Transcription</keyword>
<protein>
    <recommendedName>
        <fullName evidence="4">HTH araC/xylS-type domain-containing protein</fullName>
    </recommendedName>
</protein>
<sequence length="180" mass="19824">MRLLDHHPVSEAAARRLRDAIRHVDRHILTDPEVARVPLVVASALRHVAACVLATFPHSGVREESAGDRRDSRPATIHRAAAYIEAHADTDIAPADIAAAAHISVRALHIGFRRHLGTTPMGYLRTVRMAHARRDLLAADPAAGDTVSGIASRWGFHHHGRFGATYRRIYGELPVQTLFR</sequence>
<dbReference type="InterPro" id="IPR009057">
    <property type="entry name" value="Homeodomain-like_sf"/>
</dbReference>
<proteinExistence type="predicted"/>
<reference evidence="5 6" key="1">
    <citation type="submission" date="2019-06" db="EMBL/GenBank/DDBJ databases">
        <title>Whole genome shotgun sequence of Pseudonocardia hydrocarbonoxydans NBRC 14498.</title>
        <authorList>
            <person name="Hosoyama A."/>
            <person name="Uohara A."/>
            <person name="Ohji S."/>
            <person name="Ichikawa N."/>
        </authorList>
    </citation>
    <scope>NUCLEOTIDE SEQUENCE [LARGE SCALE GENOMIC DNA]</scope>
    <source>
        <strain evidence="5 6">NBRC 14498</strain>
    </source>
</reference>
<dbReference type="GO" id="GO:0003700">
    <property type="term" value="F:DNA-binding transcription factor activity"/>
    <property type="evidence" value="ECO:0007669"/>
    <property type="project" value="InterPro"/>
</dbReference>
<keyword evidence="2" id="KW-0238">DNA-binding</keyword>
<dbReference type="InterPro" id="IPR018060">
    <property type="entry name" value="HTH_AraC"/>
</dbReference>
<feature type="domain" description="HTH araC/xylS-type" evidence="4">
    <location>
        <begin position="78"/>
        <end position="180"/>
    </location>
</feature>
<dbReference type="SMART" id="SM00342">
    <property type="entry name" value="HTH_ARAC"/>
    <property type="match status" value="1"/>
</dbReference>